<dbReference type="InterPro" id="IPR006925">
    <property type="entry name" value="Vps16_C"/>
</dbReference>
<dbReference type="Proteomes" id="UP000241107">
    <property type="component" value="Unassembled WGS sequence"/>
</dbReference>
<dbReference type="PANTHER" id="PTHR12811:SF0">
    <property type="entry name" value="VACUOLAR PROTEIN SORTING-ASSOCIATED PROTEIN 16 HOMOLOG"/>
    <property type="match status" value="1"/>
</dbReference>
<dbReference type="RefSeq" id="XP_024715265.1">
    <property type="nucleotide sequence ID" value="XM_024855666.1"/>
</dbReference>
<dbReference type="PANTHER" id="PTHR12811">
    <property type="entry name" value="VACUOLAR PROTEIN SORTING VPS16"/>
    <property type="match status" value="1"/>
</dbReference>
<proteinExistence type="inferred from homology"/>
<dbReference type="GO" id="GO:0030897">
    <property type="term" value="C:HOPS complex"/>
    <property type="evidence" value="ECO:0007669"/>
    <property type="project" value="TreeGrafter"/>
</dbReference>
<keyword evidence="6" id="KW-1185">Reference proteome</keyword>
<dbReference type="GO" id="GO:0042144">
    <property type="term" value="P:vacuole fusion, non-autophagic"/>
    <property type="evidence" value="ECO:0007669"/>
    <property type="project" value="TreeGrafter"/>
</dbReference>
<name>A0A2P7YXA5_9ASCO</name>
<dbReference type="VEuPathDB" id="FungiDB:C7M61_000213"/>
<dbReference type="PIRSF" id="PIRSF007949">
    <property type="entry name" value="VPS16"/>
    <property type="match status" value="1"/>
</dbReference>
<evidence type="ECO:0000313" key="5">
    <source>
        <dbReference type="EMBL" id="PSK40566.1"/>
    </source>
</evidence>
<dbReference type="GO" id="GO:0003779">
    <property type="term" value="F:actin binding"/>
    <property type="evidence" value="ECO:0007669"/>
    <property type="project" value="TreeGrafter"/>
</dbReference>
<keyword evidence="2" id="KW-0813">Transport</keyword>
<feature type="domain" description="Vps16 C-terminal" evidence="3">
    <location>
        <begin position="565"/>
        <end position="919"/>
    </location>
</feature>
<sequence length="929" mass="106543">MLTNPSLSWQKLHDVYYSIRTCYDSLNWSIENLFSNYRVALSTYTTLIALASRQAQYPNVIDVYSISGNKLWSVIFNSTPQEHIVDFTFYNEDLLVVLSSGKYRLYTDFQGTFNEFSYKEGLLSLSGQEDEASKKYVITNLENDETEEAFDVIEAQVWGNCLVLRHKNRITLSNLETYQNFDLSLNQFDLMLVNCIALLSARELIIEFLLSYSNTIYIVKLDLTLQTASFDDQKLTDGPFSRISVSHNGSLISIFNEKSSKIFVVRKLFDKVLLEYDTSNESSTPYMIEWAGNDAIILSLRDEIKLIGPDQISISFFYDIVDQEDFDLDQLLRESPESDLSFTIPIIKSEPDGLRIITSNKVEFLTRVPQSSIDIHLVGSTHPSLILLDCVSKLREQSLKADTNISLLKSEKSLREAMSGCLDAVLHEFDPQWQKTILKAVSFGKIYDNDYFNAEEYLRVVNIIKVLDQIRSAEFGLFLTYEVVTIVGWETVIRMLLTRQEHLLALKIIGLVQLPDLTNLVYSHWCCSKIRKELNLSDYELFKIVAKKLISLEKFTPGDMKRNHISVLDISNVAYQEGRVDLCKLLINLEPSMLAKMKEYLMIEETELALVKTFQAGDLDLCRLLLLHLQNTLPKLQLFKLLSQNEQSGLFKDTSARQLLKDEEIKVILQDNLFISGDLIGNFWVQNIAKYNASLVDSYYKNESKSLERNLAKVKKFLKENDVSDNSNYEEIFQVHKQKLHGLLNNLKYTKLIQRELAILELKKKLSEMYQTTFFGVKSLTDILVKLIKMHQIKTAAKIVKDQKLPQEKLWHLVLEVYSKMGEFERLHKFITTNSSGSKLKSPIGMTVIAQTCINYGAPKAYISVYIGAISDSTYPRVVDLFLQIGEFKLAAEEAFNNKDADMLRGILKRARGSNEDTISVIKSYISRI</sequence>
<gene>
    <name evidence="5" type="ORF">C7M61_000213</name>
</gene>
<reference evidence="5 6" key="1">
    <citation type="submission" date="2018-03" db="EMBL/GenBank/DDBJ databases">
        <title>Candida pseudohaemulonii genome assembly and annotation.</title>
        <authorList>
            <person name="Munoz J.F."/>
            <person name="Gade L.G."/>
            <person name="Chow N.A."/>
            <person name="Litvintseva A.P."/>
            <person name="Loparev V.N."/>
            <person name="Cuomo C.A."/>
        </authorList>
    </citation>
    <scope>NUCLEOTIDE SEQUENCE [LARGE SCALE GENOMIC DNA]</scope>
    <source>
        <strain evidence="5 6">B12108</strain>
    </source>
</reference>
<evidence type="ECO:0000256" key="2">
    <source>
        <dbReference type="PIRNR" id="PIRNR007949"/>
    </source>
</evidence>
<comment type="function">
    <text evidence="2">Essential for vacuolar protein sorting. Required for vacuole biogenesis, stability and to maintain vacuole morphology.</text>
</comment>
<dbReference type="GO" id="GO:0006886">
    <property type="term" value="P:intracellular protein transport"/>
    <property type="evidence" value="ECO:0007669"/>
    <property type="project" value="InterPro"/>
</dbReference>
<evidence type="ECO:0000259" key="3">
    <source>
        <dbReference type="Pfam" id="PF04840"/>
    </source>
</evidence>
<dbReference type="OrthoDB" id="1792at2759"/>
<dbReference type="GO" id="GO:0005768">
    <property type="term" value="C:endosome"/>
    <property type="evidence" value="ECO:0007669"/>
    <property type="project" value="TreeGrafter"/>
</dbReference>
<dbReference type="Gene3D" id="1.10.150.780">
    <property type="entry name" value="Vps16, C-terminal region"/>
    <property type="match status" value="1"/>
</dbReference>
<evidence type="ECO:0000259" key="4">
    <source>
        <dbReference type="Pfam" id="PF04841"/>
    </source>
</evidence>
<comment type="similarity">
    <text evidence="1 2">Belongs to the VPS16 family.</text>
</comment>
<organism evidence="5 6">
    <name type="scientific">Candidozyma pseudohaemuli</name>
    <dbReference type="NCBI Taxonomy" id="418784"/>
    <lineage>
        <taxon>Eukaryota</taxon>
        <taxon>Fungi</taxon>
        <taxon>Dikarya</taxon>
        <taxon>Ascomycota</taxon>
        <taxon>Saccharomycotina</taxon>
        <taxon>Pichiomycetes</taxon>
        <taxon>Metschnikowiaceae</taxon>
        <taxon>Candidozyma</taxon>
    </lineage>
</organism>
<feature type="domain" description="Vps16 N-terminal" evidence="4">
    <location>
        <begin position="345"/>
        <end position="457"/>
    </location>
</feature>
<dbReference type="InterPro" id="IPR038132">
    <property type="entry name" value="Vps16_C_sf"/>
</dbReference>
<dbReference type="Pfam" id="PF04841">
    <property type="entry name" value="Vps16_N"/>
    <property type="match status" value="2"/>
</dbReference>
<dbReference type="Pfam" id="PF04840">
    <property type="entry name" value="Vps16_C"/>
    <property type="match status" value="1"/>
</dbReference>
<dbReference type="GO" id="GO:0016197">
    <property type="term" value="P:endosomal transport"/>
    <property type="evidence" value="ECO:0007669"/>
    <property type="project" value="TreeGrafter"/>
</dbReference>
<dbReference type="EMBL" id="PYFQ01000001">
    <property type="protein sequence ID" value="PSK40566.1"/>
    <property type="molecule type" value="Genomic_DNA"/>
</dbReference>
<dbReference type="STRING" id="418784.A0A2P7YXA5"/>
<dbReference type="InterPro" id="IPR016534">
    <property type="entry name" value="VPS16"/>
</dbReference>
<evidence type="ECO:0000313" key="6">
    <source>
        <dbReference type="Proteomes" id="UP000241107"/>
    </source>
</evidence>
<protein>
    <recommendedName>
        <fullName evidence="2">Probable vacuolar protein sorting-associated protein 16 homolog</fullName>
    </recommendedName>
</protein>
<dbReference type="GeneID" id="36563606"/>
<dbReference type="InterPro" id="IPR006926">
    <property type="entry name" value="Vps16_N"/>
</dbReference>
<feature type="domain" description="Vps16 N-terminal" evidence="4">
    <location>
        <begin position="5"/>
        <end position="321"/>
    </location>
</feature>
<accession>A0A2P7YXA5</accession>
<keyword evidence="2" id="KW-0653">Protein transport</keyword>
<comment type="caution">
    <text evidence="5">The sequence shown here is derived from an EMBL/GenBank/DDBJ whole genome shotgun (WGS) entry which is preliminary data.</text>
</comment>
<evidence type="ECO:0000256" key="1">
    <source>
        <dbReference type="ARBA" id="ARBA00009250"/>
    </source>
</evidence>
<dbReference type="AlphaFoldDB" id="A0A2P7YXA5"/>